<evidence type="ECO:0000313" key="3">
    <source>
        <dbReference type="EMBL" id="SDH68120.1"/>
    </source>
</evidence>
<reference evidence="4" key="1">
    <citation type="submission" date="2016-10" db="EMBL/GenBank/DDBJ databases">
        <authorList>
            <person name="Varghese N."/>
            <person name="Submissions S."/>
        </authorList>
    </citation>
    <scope>NUCLEOTIDE SEQUENCE [LARGE SCALE GENOMIC DNA]</scope>
    <source>
        <strain evidence="4">DSM 22002</strain>
    </source>
</reference>
<dbReference type="STRING" id="399736.SAMN04489720_1999"/>
<gene>
    <name evidence="3" type="ORF">SAMN04489720_1999</name>
</gene>
<protein>
    <submittedName>
        <fullName evidence="3">Uncharacterized protein</fullName>
    </submittedName>
</protein>
<sequence length="358" mass="37671">MHQPPSGDRTPVPPPHLPPESHDPYDRSGRRQRRTAIVTIAAIVAVLAAGGGAYAIGEAVRQDPREVVVAYMEALQAGDVEAANALAFAEPASAIPAPESMDDATPLTSFEVAEGYPASLRNLADEVIDGMWFDLTFVVDGQTFEGSVMTESQGGWWATERWSIREGLAMEVRVTTPPSVLSIEARFAGATTTVTTPSVVTPAPATAVVYPGVYALEPVSTPMLEATAMPEVVVGEATWITLEAAPGEQASAFAESTAIDGIAPCVEVADDDYLSCDGLTAFSDAPYEADVAWALVGEPTATAGADTWMFDVATTLVATYVDDAGATVEQRFPIEAAVFVFDVTPDGAQASIGWWERG</sequence>
<evidence type="ECO:0000256" key="2">
    <source>
        <dbReference type="SAM" id="Phobius"/>
    </source>
</evidence>
<dbReference type="EMBL" id="LT629695">
    <property type="protein sequence ID" value="SDH68120.1"/>
    <property type="molecule type" value="Genomic_DNA"/>
</dbReference>
<feature type="transmembrane region" description="Helical" evidence="2">
    <location>
        <begin position="36"/>
        <end position="56"/>
    </location>
</feature>
<accession>A0A1G8EEA2</accession>
<dbReference type="AlphaFoldDB" id="A0A1G8EEA2"/>
<dbReference type="Proteomes" id="UP000198822">
    <property type="component" value="Chromosome I"/>
</dbReference>
<evidence type="ECO:0000313" key="4">
    <source>
        <dbReference type="Proteomes" id="UP000198822"/>
    </source>
</evidence>
<feature type="compositionally biased region" description="Basic and acidic residues" evidence="1">
    <location>
        <begin position="19"/>
        <end position="29"/>
    </location>
</feature>
<evidence type="ECO:0000256" key="1">
    <source>
        <dbReference type="SAM" id="MobiDB-lite"/>
    </source>
</evidence>
<keyword evidence="2" id="KW-0812">Transmembrane</keyword>
<organism evidence="3 4">
    <name type="scientific">Agrococcus jejuensis</name>
    <dbReference type="NCBI Taxonomy" id="399736"/>
    <lineage>
        <taxon>Bacteria</taxon>
        <taxon>Bacillati</taxon>
        <taxon>Actinomycetota</taxon>
        <taxon>Actinomycetes</taxon>
        <taxon>Micrococcales</taxon>
        <taxon>Microbacteriaceae</taxon>
        <taxon>Agrococcus</taxon>
    </lineage>
</organism>
<keyword evidence="2" id="KW-0472">Membrane</keyword>
<name>A0A1G8EEA2_9MICO</name>
<proteinExistence type="predicted"/>
<keyword evidence="4" id="KW-1185">Reference proteome</keyword>
<feature type="region of interest" description="Disordered" evidence="1">
    <location>
        <begin position="1"/>
        <end position="31"/>
    </location>
</feature>
<keyword evidence="2" id="KW-1133">Transmembrane helix</keyword>